<protein>
    <submittedName>
        <fullName evidence="1">Uncharacterized protein</fullName>
    </submittedName>
</protein>
<organism evidence="1 2">
    <name type="scientific">Spirosoma flavum</name>
    <dbReference type="NCBI Taxonomy" id="2048557"/>
    <lineage>
        <taxon>Bacteria</taxon>
        <taxon>Pseudomonadati</taxon>
        <taxon>Bacteroidota</taxon>
        <taxon>Cytophagia</taxon>
        <taxon>Cytophagales</taxon>
        <taxon>Cytophagaceae</taxon>
        <taxon>Spirosoma</taxon>
    </lineage>
</organism>
<dbReference type="RefSeq" id="WP_381508059.1">
    <property type="nucleotide sequence ID" value="NZ_JBHUOM010000043.1"/>
</dbReference>
<name>A0ABW6AUK6_9BACT</name>
<dbReference type="Proteomes" id="UP001597512">
    <property type="component" value="Unassembled WGS sequence"/>
</dbReference>
<accession>A0ABW6AUK6</accession>
<comment type="caution">
    <text evidence="1">The sequence shown here is derived from an EMBL/GenBank/DDBJ whole genome shotgun (WGS) entry which is preliminary data.</text>
</comment>
<dbReference type="EMBL" id="JBHUOM010000043">
    <property type="protein sequence ID" value="MFD2937714.1"/>
    <property type="molecule type" value="Genomic_DNA"/>
</dbReference>
<evidence type="ECO:0000313" key="1">
    <source>
        <dbReference type="EMBL" id="MFD2937714.1"/>
    </source>
</evidence>
<sequence>MQTSLDIYHEKYPNTELPAFAYTEVELLREVKFVHGEPEQGVNIDLDKVVGLYSSHIDYFRRGFTNEIQSLNWLQLLNKLRRVYKYAKEDIAKIDDNLINSTNVLPWNKDCSSIIYLVSEDKHYISSGLHRITLLKFRADKPSFYCKQQNIHFAERS</sequence>
<reference evidence="2" key="1">
    <citation type="journal article" date="2019" name="Int. J. Syst. Evol. Microbiol.">
        <title>The Global Catalogue of Microorganisms (GCM) 10K type strain sequencing project: providing services to taxonomists for standard genome sequencing and annotation.</title>
        <authorList>
            <consortium name="The Broad Institute Genomics Platform"/>
            <consortium name="The Broad Institute Genome Sequencing Center for Infectious Disease"/>
            <person name="Wu L."/>
            <person name="Ma J."/>
        </authorList>
    </citation>
    <scope>NUCLEOTIDE SEQUENCE [LARGE SCALE GENOMIC DNA]</scope>
    <source>
        <strain evidence="2">KCTC 52490</strain>
    </source>
</reference>
<gene>
    <name evidence="1" type="ORF">ACFS25_28360</name>
</gene>
<keyword evidence="2" id="KW-1185">Reference proteome</keyword>
<proteinExistence type="predicted"/>
<evidence type="ECO:0000313" key="2">
    <source>
        <dbReference type="Proteomes" id="UP001597512"/>
    </source>
</evidence>